<keyword evidence="3" id="KW-1185">Reference proteome</keyword>
<feature type="transmembrane region" description="Helical" evidence="1">
    <location>
        <begin position="58"/>
        <end position="78"/>
    </location>
</feature>
<dbReference type="Pfam" id="PF26071">
    <property type="entry name" value="DUF8028"/>
    <property type="match status" value="1"/>
</dbReference>
<proteinExistence type="predicted"/>
<evidence type="ECO:0000313" key="3">
    <source>
        <dbReference type="Proteomes" id="UP001268864"/>
    </source>
</evidence>
<name>A0ABU2FNL4_9EURY</name>
<keyword evidence="1" id="KW-0472">Membrane</keyword>
<evidence type="ECO:0000313" key="2">
    <source>
        <dbReference type="EMBL" id="MDS0282348.1"/>
    </source>
</evidence>
<dbReference type="Proteomes" id="UP001268864">
    <property type="component" value="Unassembled WGS sequence"/>
</dbReference>
<comment type="caution">
    <text evidence="2">The sequence shown here is derived from an EMBL/GenBank/DDBJ whole genome shotgun (WGS) entry which is preliminary data.</text>
</comment>
<protein>
    <submittedName>
        <fullName evidence="2">Uncharacterized protein</fullName>
    </submittedName>
</protein>
<accession>A0ABU2FNL4</accession>
<dbReference type="RefSeq" id="WP_310900184.1">
    <property type="nucleotide sequence ID" value="NZ_JAMQOS010000003.1"/>
</dbReference>
<keyword evidence="1" id="KW-0812">Transmembrane</keyword>
<evidence type="ECO:0000256" key="1">
    <source>
        <dbReference type="SAM" id="Phobius"/>
    </source>
</evidence>
<reference evidence="2 3" key="1">
    <citation type="submission" date="2022-06" db="EMBL/GenBank/DDBJ databases">
        <title>Halomicroarcula sp. a new haloarchaeum isolate from saline soil.</title>
        <authorList>
            <person name="Strakova D."/>
            <person name="Galisteo C."/>
            <person name="Sanchez-Porro C."/>
            <person name="Ventosa A."/>
        </authorList>
    </citation>
    <scope>NUCLEOTIDE SEQUENCE [LARGE SCALE GENOMIC DNA]</scope>
    <source>
        <strain evidence="2 3">S3CR25-11</strain>
    </source>
</reference>
<sequence>MSSASPFRSPTDALPGDSVDFRTLAVRPVQFVGFWTAVLAPLASLALLLSGLDERSRLLLLVGVFFANVLGLIVGRGYRADRASV</sequence>
<dbReference type="EMBL" id="JAMQOS010000003">
    <property type="protein sequence ID" value="MDS0282348.1"/>
    <property type="molecule type" value="Genomic_DNA"/>
</dbReference>
<feature type="transmembrane region" description="Helical" evidence="1">
    <location>
        <begin position="31"/>
        <end position="52"/>
    </location>
</feature>
<dbReference type="InterPro" id="IPR058341">
    <property type="entry name" value="DUF8028"/>
</dbReference>
<gene>
    <name evidence="2" type="ORF">NDI86_09455</name>
</gene>
<organism evidence="2 3">
    <name type="scientific">Haloarcula onubensis</name>
    <dbReference type="NCBI Taxonomy" id="2950539"/>
    <lineage>
        <taxon>Archaea</taxon>
        <taxon>Methanobacteriati</taxon>
        <taxon>Methanobacteriota</taxon>
        <taxon>Stenosarchaea group</taxon>
        <taxon>Halobacteria</taxon>
        <taxon>Halobacteriales</taxon>
        <taxon>Haloarculaceae</taxon>
        <taxon>Haloarcula</taxon>
    </lineage>
</organism>
<keyword evidence="1" id="KW-1133">Transmembrane helix</keyword>